<keyword evidence="2" id="KW-1185">Reference proteome</keyword>
<organism evidence="1 2">
    <name type="scientific">Acetatifactor muris</name>
    <dbReference type="NCBI Taxonomy" id="879566"/>
    <lineage>
        <taxon>Bacteria</taxon>
        <taxon>Bacillati</taxon>
        <taxon>Bacillota</taxon>
        <taxon>Clostridia</taxon>
        <taxon>Lachnospirales</taxon>
        <taxon>Lachnospiraceae</taxon>
        <taxon>Acetatifactor</taxon>
    </lineage>
</organism>
<name>A0A2K4ZJX9_9FIRM</name>
<keyword evidence="1" id="KW-0548">Nucleotidyltransferase</keyword>
<dbReference type="InterPro" id="IPR007530">
    <property type="entry name" value="Aminoglycoside_adenylylTfrase"/>
</dbReference>
<dbReference type="Gene3D" id="3.30.460.10">
    <property type="entry name" value="Beta Polymerase, domain 2"/>
    <property type="match status" value="1"/>
</dbReference>
<proteinExistence type="predicted"/>
<dbReference type="EC" id="2.7.7.-" evidence="1"/>
<dbReference type="AlphaFoldDB" id="A0A2K4ZJX9"/>
<dbReference type="Proteomes" id="UP000236311">
    <property type="component" value="Unassembled WGS sequence"/>
</dbReference>
<accession>A0A2K4ZJX9</accession>
<sequence length="76" mass="8631">MELFPAEESGYSYLMLFADGVKIDLTLLPLELLEEYFTWDKLVELLLDKDGRVQKPPVPTDVDYSSLLFGVFVSGL</sequence>
<dbReference type="SUPFAM" id="SSF81301">
    <property type="entry name" value="Nucleotidyltransferase"/>
    <property type="match status" value="1"/>
</dbReference>
<protein>
    <submittedName>
        <fullName evidence="1">Aminoglycoside 6-adenylyltransferase</fullName>
        <ecNumber evidence="1">2.7.7.-</ecNumber>
    </submittedName>
</protein>
<dbReference type="GO" id="GO:0016779">
    <property type="term" value="F:nucleotidyltransferase activity"/>
    <property type="evidence" value="ECO:0007669"/>
    <property type="project" value="UniProtKB-KW"/>
</dbReference>
<gene>
    <name evidence="1" type="primary">aadK_2</name>
    <name evidence="1" type="ORF">AMURIS_03519</name>
</gene>
<dbReference type="EMBL" id="OFSM01000019">
    <property type="protein sequence ID" value="SOY30788.1"/>
    <property type="molecule type" value="Genomic_DNA"/>
</dbReference>
<reference evidence="1 2" key="1">
    <citation type="submission" date="2018-01" db="EMBL/GenBank/DDBJ databases">
        <authorList>
            <person name="Gaut B.S."/>
            <person name="Morton B.R."/>
            <person name="Clegg M.T."/>
            <person name="Duvall M.R."/>
        </authorList>
    </citation>
    <scope>NUCLEOTIDE SEQUENCE [LARGE SCALE GENOMIC DNA]</scope>
    <source>
        <strain evidence="1">GP69</strain>
    </source>
</reference>
<keyword evidence="1" id="KW-0808">Transferase</keyword>
<dbReference type="InterPro" id="IPR043519">
    <property type="entry name" value="NT_sf"/>
</dbReference>
<dbReference type="Pfam" id="PF04439">
    <property type="entry name" value="Adenyl_transf"/>
    <property type="match status" value="1"/>
</dbReference>
<evidence type="ECO:0000313" key="1">
    <source>
        <dbReference type="EMBL" id="SOY30788.1"/>
    </source>
</evidence>
<evidence type="ECO:0000313" key="2">
    <source>
        <dbReference type="Proteomes" id="UP000236311"/>
    </source>
</evidence>